<organism evidence="1">
    <name type="scientific">marine sediment metagenome</name>
    <dbReference type="NCBI Taxonomy" id="412755"/>
    <lineage>
        <taxon>unclassified sequences</taxon>
        <taxon>metagenomes</taxon>
        <taxon>ecological metagenomes</taxon>
    </lineage>
</organism>
<feature type="non-terminal residue" evidence="1">
    <location>
        <position position="1"/>
    </location>
</feature>
<evidence type="ECO:0008006" key="2">
    <source>
        <dbReference type="Google" id="ProtNLM"/>
    </source>
</evidence>
<gene>
    <name evidence="1" type="ORF">S01H4_42728</name>
</gene>
<accession>X1C9Z7</accession>
<name>X1C9Z7_9ZZZZ</name>
<reference evidence="1" key="1">
    <citation type="journal article" date="2014" name="Front. Microbiol.">
        <title>High frequency of phylogenetically diverse reductive dehalogenase-homologous genes in deep subseafloor sedimentary metagenomes.</title>
        <authorList>
            <person name="Kawai M."/>
            <person name="Futagami T."/>
            <person name="Toyoda A."/>
            <person name="Takaki Y."/>
            <person name="Nishi S."/>
            <person name="Hori S."/>
            <person name="Arai W."/>
            <person name="Tsubouchi T."/>
            <person name="Morono Y."/>
            <person name="Uchiyama I."/>
            <person name="Ito T."/>
            <person name="Fujiyama A."/>
            <person name="Inagaki F."/>
            <person name="Takami H."/>
        </authorList>
    </citation>
    <scope>NUCLEOTIDE SEQUENCE</scope>
    <source>
        <strain evidence="1">Expedition CK06-06</strain>
    </source>
</reference>
<protein>
    <recommendedName>
        <fullName evidence="2">Transposase IS4-like domain-containing protein</fullName>
    </recommendedName>
</protein>
<comment type="caution">
    <text evidence="1">The sequence shown here is derived from an EMBL/GenBank/DDBJ whole genome shotgun (WGS) entry which is preliminary data.</text>
</comment>
<dbReference type="EMBL" id="BART01023497">
    <property type="protein sequence ID" value="GAG93208.1"/>
    <property type="molecule type" value="Genomic_DNA"/>
</dbReference>
<evidence type="ECO:0000313" key="1">
    <source>
        <dbReference type="EMBL" id="GAG93208.1"/>
    </source>
</evidence>
<dbReference type="AlphaFoldDB" id="X1C9Z7"/>
<proteinExistence type="predicted"/>
<sequence>CEPRGFYRLAERLKKAFPRTRFMVLLDGLYPNGPVMELCRKYNWQFMIVLQDGNLPQVWEEYRGLKKLLEPQDRLENIWVDRRQKFHWVNDIEYTYGPNGRKRQIVHVVVCEESWEEVDPQTEQIVTKHARHVWLSSEPLNCCNVVLRCNQGARHRWGIESGFLVEKRCGYEYEHCFSYSWNAMKGYHYLMRIGHLLNVLVLNAVQLSKIVTTLGARGFIRFIRQILSGPWLDAEQVRRRLAEPTYLRFA</sequence>